<dbReference type="GO" id="GO:0005737">
    <property type="term" value="C:cytoplasm"/>
    <property type="evidence" value="ECO:0007669"/>
    <property type="project" value="TreeGrafter"/>
</dbReference>
<keyword evidence="9" id="KW-1185">Reference proteome</keyword>
<dbReference type="InterPro" id="IPR019489">
    <property type="entry name" value="Clp_ATPase_C"/>
</dbReference>
<dbReference type="PANTHER" id="PTHR11638">
    <property type="entry name" value="ATP-DEPENDENT CLP PROTEASE"/>
    <property type="match status" value="1"/>
</dbReference>
<dbReference type="InterPro" id="IPR001270">
    <property type="entry name" value="ClpA/B"/>
</dbReference>
<dbReference type="InterPro" id="IPR041546">
    <property type="entry name" value="ClpA/ClpB_AAA_lid"/>
</dbReference>
<evidence type="ECO:0000259" key="7">
    <source>
        <dbReference type="PROSITE" id="PS51903"/>
    </source>
</evidence>
<dbReference type="InParanoid" id="D6TL56"/>
<comment type="caution">
    <text evidence="8">The sequence shown here is derived from an EMBL/GenBank/DDBJ whole genome shotgun (WGS) entry which is preliminary data.</text>
</comment>
<dbReference type="STRING" id="485913.Krac_7806"/>
<evidence type="ECO:0000313" key="8">
    <source>
        <dbReference type="EMBL" id="EFH86506.1"/>
    </source>
</evidence>
<dbReference type="PROSITE" id="PS51903">
    <property type="entry name" value="CLP_R"/>
    <property type="match status" value="1"/>
</dbReference>
<gene>
    <name evidence="8" type="ORF">Krac_7806</name>
</gene>
<dbReference type="SMART" id="SM01086">
    <property type="entry name" value="ClpB_D2-small"/>
    <property type="match status" value="1"/>
</dbReference>
<dbReference type="PRINTS" id="PR00300">
    <property type="entry name" value="CLPPROTEASEA"/>
</dbReference>
<keyword evidence="2" id="KW-0547">Nucleotide-binding</keyword>
<dbReference type="Gene3D" id="4.10.860.10">
    <property type="entry name" value="UVR domain"/>
    <property type="match status" value="1"/>
</dbReference>
<dbReference type="GO" id="GO:0016887">
    <property type="term" value="F:ATP hydrolysis activity"/>
    <property type="evidence" value="ECO:0007669"/>
    <property type="project" value="InterPro"/>
</dbReference>
<dbReference type="CDD" id="cd00009">
    <property type="entry name" value="AAA"/>
    <property type="match status" value="1"/>
</dbReference>
<feature type="coiled-coil region" evidence="6">
    <location>
        <begin position="93"/>
        <end position="149"/>
    </location>
</feature>
<dbReference type="Proteomes" id="UP000004508">
    <property type="component" value="Unassembled WGS sequence"/>
</dbReference>
<dbReference type="AlphaFoldDB" id="D6TL56"/>
<dbReference type="Pfam" id="PF07724">
    <property type="entry name" value="AAA_2"/>
    <property type="match status" value="1"/>
</dbReference>
<dbReference type="OrthoDB" id="135773at2"/>
<dbReference type="PROSITE" id="PS00870">
    <property type="entry name" value="CLPAB_1"/>
    <property type="match status" value="1"/>
</dbReference>
<dbReference type="InterPro" id="IPR027417">
    <property type="entry name" value="P-loop_NTPase"/>
</dbReference>
<dbReference type="RefSeq" id="WP_007910883.1">
    <property type="nucleotide sequence ID" value="NZ_ADVG01000002.1"/>
</dbReference>
<sequence>MKQPKKYSNYTPELRQVLALAREEAIRLCHRSVGSAHLFLGLLKLNNPLIEALFASMHTSPYRVAQTLEFVLGFGHKALISTPALNPSARATLKRAEEEALLENEELVSLEHLLRAIFVDQDSTTMGVLNTMDISADAAQKQLKQLTNKGYDNLQFAVRFQAFYDETPLLNEYSHDLTMDALMEELEPVVGREVQIERMLQILARRSKNNPILIGQPGVGKTALAEALATRIIEGQVPDEFRQCRVVGLDVASLVAGTKLRGDFEHRLRGVMREVAAAKNLILFIDEVHTLVQSAGGEGSLDAANLFKPLLARGEFRCIGATTMEEYRRHIEADPALERRFQPVIVPEATIDETIACLRTLRPRYETFHEVNITDAAIESAAQLSKRYIQGRFLPDKAIDLVDEACARARVKRSLPPQGIQHLRDQLAITTREKNYVISQQDFHKGLVLLKREQELRGELWLAEQSWMADGEAYPTIDEEAIAHIVSSWTGIPVTRLTTSERRMLLSLENELHKRVVGQHEAVQAVARAVRRARSSMHDGRRPIGSFLFVGPTGVGKTELARALAETIFTDNKALIRFDMSEFMESHHASRLIGTPVGYAGSDQPGQLVEAVRRQPYSVVLFDEIEKAHPKVFDLLLQILDDGVLTDAHGQSVSFRDTIIILTSNAGVEQLSTGSMAFTPRQKNAQVRQQEDTERIRQRVLPALKGMFRPELLNRFDDIIVFHSLTREHLNQIVDMMIQQTQSRLNERFTALPVTLTVTPQARHFLVQHGYDASYGARQLRRTIQSLLNDLLAEAILRGAIEEGDQVTVDSDSENGTLVIEQESAVAALATIEASSIVAKIHAA</sequence>
<dbReference type="InterPro" id="IPR003959">
    <property type="entry name" value="ATPase_AAA_core"/>
</dbReference>
<evidence type="ECO:0000256" key="5">
    <source>
        <dbReference type="PROSITE-ProRule" id="PRU01251"/>
    </source>
</evidence>
<dbReference type="InterPro" id="IPR050130">
    <property type="entry name" value="ClpA_ClpB"/>
</dbReference>
<dbReference type="PANTHER" id="PTHR11638:SF18">
    <property type="entry name" value="HEAT SHOCK PROTEIN 104"/>
    <property type="match status" value="1"/>
</dbReference>
<dbReference type="InterPro" id="IPR036628">
    <property type="entry name" value="Clp_N_dom_sf"/>
</dbReference>
<dbReference type="Gene3D" id="3.40.50.300">
    <property type="entry name" value="P-loop containing nucleotide triphosphate hydrolases"/>
    <property type="match status" value="2"/>
</dbReference>
<evidence type="ECO:0000256" key="2">
    <source>
        <dbReference type="ARBA" id="ARBA00022741"/>
    </source>
</evidence>
<reference evidence="8 9" key="1">
    <citation type="journal article" date="2011" name="Stand. Genomic Sci.">
        <title>Non-contiguous finished genome sequence and contextual data of the filamentous soil bacterium Ktedonobacter racemifer type strain (SOSP1-21).</title>
        <authorList>
            <person name="Chang Y.J."/>
            <person name="Land M."/>
            <person name="Hauser L."/>
            <person name="Chertkov O."/>
            <person name="Del Rio T.G."/>
            <person name="Nolan M."/>
            <person name="Copeland A."/>
            <person name="Tice H."/>
            <person name="Cheng J.F."/>
            <person name="Lucas S."/>
            <person name="Han C."/>
            <person name="Goodwin L."/>
            <person name="Pitluck S."/>
            <person name="Ivanova N."/>
            <person name="Ovchinikova G."/>
            <person name="Pati A."/>
            <person name="Chen A."/>
            <person name="Palaniappan K."/>
            <person name="Mavromatis K."/>
            <person name="Liolios K."/>
            <person name="Brettin T."/>
            <person name="Fiebig A."/>
            <person name="Rohde M."/>
            <person name="Abt B."/>
            <person name="Goker M."/>
            <person name="Detter J.C."/>
            <person name="Woyke T."/>
            <person name="Bristow J."/>
            <person name="Eisen J.A."/>
            <person name="Markowitz V."/>
            <person name="Hugenholtz P."/>
            <person name="Kyrpides N.C."/>
            <person name="Klenk H.P."/>
            <person name="Lapidus A."/>
        </authorList>
    </citation>
    <scope>NUCLEOTIDE SEQUENCE [LARGE SCALE GENOMIC DNA]</scope>
    <source>
        <strain evidence="9">DSM 44963</strain>
    </source>
</reference>
<dbReference type="InterPro" id="IPR018368">
    <property type="entry name" value="ClpA/B_CS1"/>
</dbReference>
<keyword evidence="1 5" id="KW-0677">Repeat</keyword>
<dbReference type="SUPFAM" id="SSF81923">
    <property type="entry name" value="Double Clp-N motif"/>
    <property type="match status" value="1"/>
</dbReference>
<dbReference type="SUPFAM" id="SSF52540">
    <property type="entry name" value="P-loop containing nucleoside triphosphate hydrolases"/>
    <property type="match status" value="2"/>
</dbReference>
<proteinExistence type="predicted"/>
<keyword evidence="4" id="KW-0143">Chaperone</keyword>
<keyword evidence="6" id="KW-0175">Coiled coil</keyword>
<dbReference type="FunFam" id="3.40.50.300:FF:000025">
    <property type="entry name" value="ATP-dependent Clp protease subunit"/>
    <property type="match status" value="1"/>
</dbReference>
<keyword evidence="3" id="KW-0067">ATP-binding</keyword>
<dbReference type="Pfam" id="PF00004">
    <property type="entry name" value="AAA"/>
    <property type="match status" value="1"/>
</dbReference>
<evidence type="ECO:0000256" key="3">
    <source>
        <dbReference type="ARBA" id="ARBA00022840"/>
    </source>
</evidence>
<evidence type="ECO:0000256" key="6">
    <source>
        <dbReference type="SAM" id="Coils"/>
    </source>
</evidence>
<dbReference type="Pfam" id="PF02861">
    <property type="entry name" value="Clp_N"/>
    <property type="match status" value="1"/>
</dbReference>
<evidence type="ECO:0000313" key="9">
    <source>
        <dbReference type="Proteomes" id="UP000004508"/>
    </source>
</evidence>
<dbReference type="EMBL" id="ADVG01000002">
    <property type="protein sequence ID" value="EFH86506.1"/>
    <property type="molecule type" value="Genomic_DNA"/>
</dbReference>
<accession>D6TL56</accession>
<dbReference type="Pfam" id="PF17871">
    <property type="entry name" value="AAA_lid_9"/>
    <property type="match status" value="1"/>
</dbReference>
<dbReference type="InterPro" id="IPR004176">
    <property type="entry name" value="Clp_R_N"/>
</dbReference>
<dbReference type="Gene3D" id="1.10.1780.10">
    <property type="entry name" value="Clp, N-terminal domain"/>
    <property type="match status" value="1"/>
</dbReference>
<dbReference type="Pfam" id="PF10431">
    <property type="entry name" value="ClpB_D2-small"/>
    <property type="match status" value="1"/>
</dbReference>
<feature type="domain" description="Clp R" evidence="7">
    <location>
        <begin position="7"/>
        <end position="149"/>
    </location>
</feature>
<name>D6TL56_KTERA</name>
<dbReference type="CDD" id="cd19499">
    <property type="entry name" value="RecA-like_ClpB_Hsp104-like"/>
    <property type="match status" value="1"/>
</dbReference>
<dbReference type="SMART" id="SM00382">
    <property type="entry name" value="AAA"/>
    <property type="match status" value="2"/>
</dbReference>
<dbReference type="eggNOG" id="COG0542">
    <property type="taxonomic scope" value="Bacteria"/>
</dbReference>
<protein>
    <submittedName>
        <fullName evidence="8">ATPase AAA-2 domain protein</fullName>
    </submittedName>
</protein>
<organism evidence="8 9">
    <name type="scientific">Ktedonobacter racemifer DSM 44963</name>
    <dbReference type="NCBI Taxonomy" id="485913"/>
    <lineage>
        <taxon>Bacteria</taxon>
        <taxon>Bacillati</taxon>
        <taxon>Chloroflexota</taxon>
        <taxon>Ktedonobacteria</taxon>
        <taxon>Ktedonobacterales</taxon>
        <taxon>Ktedonobacteraceae</taxon>
        <taxon>Ktedonobacter</taxon>
    </lineage>
</organism>
<dbReference type="Gene3D" id="1.10.8.60">
    <property type="match status" value="2"/>
</dbReference>
<evidence type="ECO:0000256" key="1">
    <source>
        <dbReference type="ARBA" id="ARBA00022737"/>
    </source>
</evidence>
<dbReference type="GO" id="GO:0034605">
    <property type="term" value="P:cellular response to heat"/>
    <property type="evidence" value="ECO:0007669"/>
    <property type="project" value="TreeGrafter"/>
</dbReference>
<evidence type="ECO:0000256" key="4">
    <source>
        <dbReference type="ARBA" id="ARBA00023186"/>
    </source>
</evidence>
<dbReference type="InterPro" id="IPR003593">
    <property type="entry name" value="AAA+_ATPase"/>
</dbReference>
<dbReference type="GO" id="GO:0005524">
    <property type="term" value="F:ATP binding"/>
    <property type="evidence" value="ECO:0007669"/>
    <property type="project" value="UniProtKB-KW"/>
</dbReference>